<dbReference type="Gene3D" id="3.40.50.850">
    <property type="entry name" value="Isochorismatase-like"/>
    <property type="match status" value="1"/>
</dbReference>
<evidence type="ECO:0000313" key="3">
    <source>
        <dbReference type="EMBL" id="QBM27449.1"/>
    </source>
</evidence>
<dbReference type="EMBL" id="CP037867">
    <property type="protein sequence ID" value="QBM27449.1"/>
    <property type="molecule type" value="Genomic_DNA"/>
</dbReference>
<dbReference type="InterPro" id="IPR000868">
    <property type="entry name" value="Isochorismatase-like_dom"/>
</dbReference>
<dbReference type="KEGG" id="hpse:HPF_07125"/>
<reference evidence="3 4" key="1">
    <citation type="submission" date="2019-03" db="EMBL/GenBank/DDBJ databases">
        <authorList>
            <person name="Sebastian G."/>
            <person name="Baumann P."/>
            <person name="Ruckert C."/>
            <person name="Kalinowski J."/>
            <person name="Nebel B."/>
            <person name="Takors R."/>
            <person name="Blombach B."/>
        </authorList>
    </citation>
    <scope>NUCLEOTIDE SEQUENCE [LARGE SCALE GENOMIC DNA]</scope>
    <source>
        <strain evidence="3 4">DSM 1084</strain>
    </source>
</reference>
<dbReference type="Pfam" id="PF00857">
    <property type="entry name" value="Isochorismatase"/>
    <property type="match status" value="1"/>
</dbReference>
<sequence>MNTALLVIDVQESFRHRPYFDASALPAYMAEQNALIDGCLAQGIPVVRILHSDGPGTPDNPFSHASGHVRPLAELSVFDPAASFVKRRHSALVGTGLDVWLTENGIRRLIVSGIRTEQCCETTTRHASDLGWEVDYVLDATLTFDMTQPDGSPLTAAEIKARTATVLQGRFCTLTSVDEALARAGASA</sequence>
<dbReference type="PANTHER" id="PTHR43540">
    <property type="entry name" value="PEROXYUREIDOACRYLATE/UREIDOACRYLATE AMIDOHYDROLASE-RELATED"/>
    <property type="match status" value="1"/>
</dbReference>
<gene>
    <name evidence="3" type="ORF">HPF_07125</name>
</gene>
<dbReference type="InterPro" id="IPR050272">
    <property type="entry name" value="Isochorismatase-like_hydrls"/>
</dbReference>
<dbReference type="PANTHER" id="PTHR43540:SF6">
    <property type="entry name" value="ISOCHORISMATASE-LIKE DOMAIN-CONTAINING PROTEIN"/>
    <property type="match status" value="1"/>
</dbReference>
<dbReference type="InterPro" id="IPR036380">
    <property type="entry name" value="Isochorismatase-like_sf"/>
</dbReference>
<accession>A0A4P6WXZ1</accession>
<dbReference type="AlphaFoldDB" id="A0A4P6WXZ1"/>
<organism evidence="3 4">
    <name type="scientific">Hydrogenophaga pseudoflava</name>
    <name type="common">Pseudomonas carboxydoflava</name>
    <dbReference type="NCBI Taxonomy" id="47421"/>
    <lineage>
        <taxon>Bacteria</taxon>
        <taxon>Pseudomonadati</taxon>
        <taxon>Pseudomonadota</taxon>
        <taxon>Betaproteobacteria</taxon>
        <taxon>Burkholderiales</taxon>
        <taxon>Comamonadaceae</taxon>
        <taxon>Hydrogenophaga</taxon>
    </lineage>
</organism>
<dbReference type="RefSeq" id="WP_133156162.1">
    <property type="nucleotide sequence ID" value="NZ_CP037867.1"/>
</dbReference>
<keyword evidence="4" id="KW-1185">Reference proteome</keyword>
<name>A0A4P6WXZ1_HYDPS</name>
<evidence type="ECO:0000256" key="1">
    <source>
        <dbReference type="ARBA" id="ARBA00022801"/>
    </source>
</evidence>
<dbReference type="Proteomes" id="UP000293912">
    <property type="component" value="Chromosome"/>
</dbReference>
<protein>
    <submittedName>
        <fullName evidence="3">Nicotinamidase/pyrazinamidase</fullName>
    </submittedName>
</protein>
<keyword evidence="1" id="KW-0378">Hydrolase</keyword>
<evidence type="ECO:0000259" key="2">
    <source>
        <dbReference type="Pfam" id="PF00857"/>
    </source>
</evidence>
<feature type="domain" description="Isochorismatase-like" evidence="2">
    <location>
        <begin position="3"/>
        <end position="148"/>
    </location>
</feature>
<dbReference type="SUPFAM" id="SSF52499">
    <property type="entry name" value="Isochorismatase-like hydrolases"/>
    <property type="match status" value="1"/>
</dbReference>
<dbReference type="GO" id="GO:0016787">
    <property type="term" value="F:hydrolase activity"/>
    <property type="evidence" value="ECO:0007669"/>
    <property type="project" value="UniProtKB-KW"/>
</dbReference>
<proteinExistence type="predicted"/>
<evidence type="ECO:0000313" key="4">
    <source>
        <dbReference type="Proteomes" id="UP000293912"/>
    </source>
</evidence>